<feature type="region of interest" description="Disordered" evidence="1">
    <location>
        <begin position="1"/>
        <end position="31"/>
    </location>
</feature>
<name>A0A1L7XQJ5_9HELO</name>
<evidence type="ECO:0000313" key="3">
    <source>
        <dbReference type="Proteomes" id="UP000184330"/>
    </source>
</evidence>
<dbReference type="Proteomes" id="UP000184330">
    <property type="component" value="Unassembled WGS sequence"/>
</dbReference>
<feature type="compositionally biased region" description="Basic and acidic residues" evidence="1">
    <location>
        <begin position="287"/>
        <end position="300"/>
    </location>
</feature>
<feature type="region of interest" description="Disordered" evidence="1">
    <location>
        <begin position="70"/>
        <end position="133"/>
    </location>
</feature>
<dbReference type="AlphaFoldDB" id="A0A1L7XQJ5"/>
<feature type="compositionally biased region" description="Acidic residues" evidence="1">
    <location>
        <begin position="104"/>
        <end position="113"/>
    </location>
</feature>
<organism evidence="2 3">
    <name type="scientific">Phialocephala subalpina</name>
    <dbReference type="NCBI Taxonomy" id="576137"/>
    <lineage>
        <taxon>Eukaryota</taxon>
        <taxon>Fungi</taxon>
        <taxon>Dikarya</taxon>
        <taxon>Ascomycota</taxon>
        <taxon>Pezizomycotina</taxon>
        <taxon>Leotiomycetes</taxon>
        <taxon>Helotiales</taxon>
        <taxon>Mollisiaceae</taxon>
        <taxon>Phialocephala</taxon>
        <taxon>Phialocephala fortinii species complex</taxon>
    </lineage>
</organism>
<keyword evidence="3" id="KW-1185">Reference proteome</keyword>
<feature type="compositionally biased region" description="Basic and acidic residues" evidence="1">
    <location>
        <begin position="248"/>
        <end position="269"/>
    </location>
</feature>
<feature type="region of interest" description="Disordered" evidence="1">
    <location>
        <begin position="236"/>
        <end position="269"/>
    </location>
</feature>
<evidence type="ECO:0000256" key="1">
    <source>
        <dbReference type="SAM" id="MobiDB-lite"/>
    </source>
</evidence>
<dbReference type="EMBL" id="FJOG01000043">
    <property type="protein sequence ID" value="CZR67314.1"/>
    <property type="molecule type" value="Genomic_DNA"/>
</dbReference>
<protein>
    <submittedName>
        <fullName evidence="2">Uncharacterized protein</fullName>
    </submittedName>
</protein>
<evidence type="ECO:0000313" key="2">
    <source>
        <dbReference type="EMBL" id="CZR67314.1"/>
    </source>
</evidence>
<feature type="region of interest" description="Disordered" evidence="1">
    <location>
        <begin position="284"/>
        <end position="315"/>
    </location>
</feature>
<gene>
    <name evidence="2" type="ORF">PAC_17213</name>
</gene>
<reference evidence="2 3" key="1">
    <citation type="submission" date="2016-03" db="EMBL/GenBank/DDBJ databases">
        <authorList>
            <person name="Ploux O."/>
        </authorList>
    </citation>
    <scope>NUCLEOTIDE SEQUENCE [LARGE SCALE GENOMIC DNA]</scope>
    <source>
        <strain evidence="2 3">UAMH 11012</strain>
    </source>
</reference>
<sequence>MSYTSYRDPETPSKKPIHRRQFSYDADEEDHALDFNPNDFILPDGTQPLDPAVIQRIEDATKLLRELEVNKEMEEIVAPSPGRESSASNKENEEPETILKNDDVDYDGDDDDMVFGKTSTPKGAGKERVRSSAGEMVMDEDAETDDTLRIGVKLSGSTSKRNQKDRTTSLDDANTEIWLLKSIVKDQEREIRELKKIIADQAAQAELMNGAEVHTNRRGKFHFSGDYKHPSFTIGLDERDSPFYSRPSRHDPDETVEEDPKPERTRKEKMPLFFKKMHMEQRKRKVAWAEEDKEGSDRNTGRAKKAKHTGSPLQFDNTKLASDIRYDSKVALGSLSDWGMSLGGSDCKEMGVFGGHKAKLSREDRHLTIATAENEDSNFDAEGSSTSSANRDIFGWANSMVKKNGVGTRMVGKSEDKGGMRGGGVVDAEDEIDIYNKWMPTGDLAKDSLTLSKMKAEIKRLKQKRAGRQPREKQVEELKAMKGELKEMEE</sequence>
<dbReference type="OrthoDB" id="10420980at2759"/>
<accession>A0A1L7XQJ5</accession>
<proteinExistence type="predicted"/>